<reference evidence="2 3" key="1">
    <citation type="submission" date="2014-04" db="EMBL/GenBank/DDBJ databases">
        <title>A comprehensive comparison of genomes of Erythrobacter spp. strains.</title>
        <authorList>
            <person name="Zheng Q."/>
        </authorList>
    </citation>
    <scope>NUCLEOTIDE SEQUENCE [LARGE SCALE GENOMIC DNA]</scope>
    <source>
        <strain evidence="2 3">DSM 6997</strain>
    </source>
</reference>
<dbReference type="Proteomes" id="UP000027647">
    <property type="component" value="Unassembled WGS sequence"/>
</dbReference>
<protein>
    <recommendedName>
        <fullName evidence="4">Lipoprotein</fullName>
    </recommendedName>
</protein>
<sequence>MMRFVLSSLALLSLTGCHILFPEDPREGSELSADCPTRVAGLLGPASQFANYTEEMGVPTFTFDITKMAFEDMQRLMVDGSDDTAGNRAMTSTNETSTAVDVFMRTPVDEKGAFFTGRDPALYRVRGGLQPKSTMIATGCARQQEGMRLIMIDVGAVPANQEAKTDNTETPPESESQ</sequence>
<dbReference type="OrthoDB" id="7409750at2"/>
<gene>
    <name evidence="2" type="ORF">EH31_01360</name>
</gene>
<evidence type="ECO:0008006" key="4">
    <source>
        <dbReference type="Google" id="ProtNLM"/>
    </source>
</evidence>
<dbReference type="PROSITE" id="PS51257">
    <property type="entry name" value="PROKAR_LIPOPROTEIN"/>
    <property type="match status" value="1"/>
</dbReference>
<dbReference type="STRING" id="1044.EH31_01360"/>
<dbReference type="AlphaFoldDB" id="A0A074MEZ4"/>
<keyword evidence="3" id="KW-1185">Reference proteome</keyword>
<name>A0A074MEZ4_ERYLO</name>
<evidence type="ECO:0000313" key="2">
    <source>
        <dbReference type="EMBL" id="KEO91340.1"/>
    </source>
</evidence>
<feature type="region of interest" description="Disordered" evidence="1">
    <location>
        <begin position="158"/>
        <end position="177"/>
    </location>
</feature>
<evidence type="ECO:0000313" key="3">
    <source>
        <dbReference type="Proteomes" id="UP000027647"/>
    </source>
</evidence>
<dbReference type="RefSeq" id="WP_034957625.1">
    <property type="nucleotide sequence ID" value="NZ_JMIW01000001.1"/>
</dbReference>
<organism evidence="2 3">
    <name type="scientific">Erythrobacter longus</name>
    <dbReference type="NCBI Taxonomy" id="1044"/>
    <lineage>
        <taxon>Bacteria</taxon>
        <taxon>Pseudomonadati</taxon>
        <taxon>Pseudomonadota</taxon>
        <taxon>Alphaproteobacteria</taxon>
        <taxon>Sphingomonadales</taxon>
        <taxon>Erythrobacteraceae</taxon>
        <taxon>Erythrobacter/Porphyrobacter group</taxon>
        <taxon>Erythrobacter</taxon>
    </lineage>
</organism>
<feature type="compositionally biased region" description="Polar residues" evidence="1">
    <location>
        <begin position="168"/>
        <end position="177"/>
    </location>
</feature>
<dbReference type="EMBL" id="JMIW01000001">
    <property type="protein sequence ID" value="KEO91340.1"/>
    <property type="molecule type" value="Genomic_DNA"/>
</dbReference>
<evidence type="ECO:0000256" key="1">
    <source>
        <dbReference type="SAM" id="MobiDB-lite"/>
    </source>
</evidence>
<accession>A0A074MEZ4</accession>
<proteinExistence type="predicted"/>
<comment type="caution">
    <text evidence="2">The sequence shown here is derived from an EMBL/GenBank/DDBJ whole genome shotgun (WGS) entry which is preliminary data.</text>
</comment>